<evidence type="ECO:0000259" key="6">
    <source>
        <dbReference type="Pfam" id="PF13660"/>
    </source>
</evidence>
<evidence type="ECO:0000313" key="8">
    <source>
        <dbReference type="Proteomes" id="UP000318093"/>
    </source>
</evidence>
<gene>
    <name evidence="7" type="ORF">E6H03_06130</name>
</gene>
<name>A0A537JEX2_9BACT</name>
<evidence type="ECO:0000259" key="5">
    <source>
        <dbReference type="Pfam" id="PF05161"/>
    </source>
</evidence>
<keyword evidence="3 7" id="KW-0418">Kinase</keyword>
<dbReference type="AlphaFoldDB" id="A0A537JEX2"/>
<evidence type="ECO:0000313" key="7">
    <source>
        <dbReference type="EMBL" id="TMI82073.1"/>
    </source>
</evidence>
<dbReference type="InterPro" id="IPR025286">
    <property type="entry name" value="MOFRL_assoc_dom"/>
</dbReference>
<proteinExistence type="predicted"/>
<protein>
    <submittedName>
        <fullName evidence="7">Glycerate kinase</fullName>
    </submittedName>
</protein>
<reference evidence="7 8" key="1">
    <citation type="journal article" date="2019" name="Nat. Microbiol.">
        <title>Mediterranean grassland soil C-N compound turnover is dependent on rainfall and depth, and is mediated by genomically divergent microorganisms.</title>
        <authorList>
            <person name="Diamond S."/>
            <person name="Andeer P.F."/>
            <person name="Li Z."/>
            <person name="Crits-Christoph A."/>
            <person name="Burstein D."/>
            <person name="Anantharaman K."/>
            <person name="Lane K.R."/>
            <person name="Thomas B.C."/>
            <person name="Pan C."/>
            <person name="Northen T.R."/>
            <person name="Banfield J.F."/>
        </authorList>
    </citation>
    <scope>NUCLEOTIDE SEQUENCE [LARGE SCALE GENOMIC DNA]</scope>
    <source>
        <strain evidence="7">NP_6</strain>
    </source>
</reference>
<dbReference type="Gene3D" id="3.40.1480.10">
    <property type="entry name" value="MOFRL domain"/>
    <property type="match status" value="1"/>
</dbReference>
<dbReference type="InterPro" id="IPR038614">
    <property type="entry name" value="GK_N_sf"/>
</dbReference>
<dbReference type="Proteomes" id="UP000318093">
    <property type="component" value="Unassembled WGS sequence"/>
</dbReference>
<dbReference type="GO" id="GO:0005524">
    <property type="term" value="F:ATP binding"/>
    <property type="evidence" value="ECO:0007669"/>
    <property type="project" value="UniProtKB-KW"/>
</dbReference>
<accession>A0A537JEX2</accession>
<dbReference type="InterPro" id="IPR007835">
    <property type="entry name" value="MOFRL"/>
</dbReference>
<dbReference type="FunFam" id="3.40.50.10180:FF:000001">
    <property type="entry name" value="Glycerate kinase"/>
    <property type="match status" value="1"/>
</dbReference>
<dbReference type="GO" id="GO:0008887">
    <property type="term" value="F:glycerate kinase activity"/>
    <property type="evidence" value="ECO:0007669"/>
    <property type="project" value="InterPro"/>
</dbReference>
<dbReference type="PANTHER" id="PTHR12227">
    <property type="entry name" value="GLYCERATE KINASE"/>
    <property type="match status" value="1"/>
</dbReference>
<dbReference type="InterPro" id="IPR037035">
    <property type="entry name" value="GK-like_C_sf"/>
</dbReference>
<keyword evidence="2" id="KW-0547">Nucleotide-binding</keyword>
<evidence type="ECO:0000256" key="3">
    <source>
        <dbReference type="ARBA" id="ARBA00022777"/>
    </source>
</evidence>
<dbReference type="Pfam" id="PF13660">
    <property type="entry name" value="DUF4147"/>
    <property type="match status" value="1"/>
</dbReference>
<keyword evidence="4" id="KW-0067">ATP-binding</keyword>
<evidence type="ECO:0000256" key="1">
    <source>
        <dbReference type="ARBA" id="ARBA00022679"/>
    </source>
</evidence>
<keyword evidence="1" id="KW-0808">Transferase</keyword>
<comment type="caution">
    <text evidence="7">The sequence shown here is derived from an EMBL/GenBank/DDBJ whole genome shotgun (WGS) entry which is preliminary data.</text>
</comment>
<dbReference type="GO" id="GO:0005737">
    <property type="term" value="C:cytoplasm"/>
    <property type="evidence" value="ECO:0007669"/>
    <property type="project" value="TreeGrafter"/>
</dbReference>
<sequence>MDDALFGVPETAALRRAAVQILARALSAVDAYAVTHRALRHERETLTVGGRTFPLPAGGRVIVVGAGKACAPMARAVEDVLKDRIAAGLIIVKTGYTAPLNRTVLREAGHPLPDAAGEAAAREILALVSGLGPNDLVVCLISGGGSALLPVPREGLTLSDKARTTDLLLRSGADITEMNTVRKHLSRIKGGQLARAASPARLVTLVISDIVGSPLDAIASGPTVPDPTTFVDALAILAKYRLTEQVPPAVLATLRRGAAGEEPETPKPDDPTFARSSVTVLADNATAARAAVAEAGRLGYHALLLSTYIEGEAREVGRTLAGIAREAGTTGHPVARPACIIAGGETTVTVTGHGRGGRNQEVALGAARPMAGLPGTLLVSFATDGTDGPTDAAGAVADGTTLARARAQGFDPARHLAENDAYPLLDAVGDLIRIGPTNTNVNDLMLILCGEAPRAGAHTGPDTRA</sequence>
<evidence type="ECO:0000256" key="4">
    <source>
        <dbReference type="ARBA" id="ARBA00022840"/>
    </source>
</evidence>
<feature type="domain" description="MOFRL-associated" evidence="6">
    <location>
        <begin position="18"/>
        <end position="254"/>
    </location>
</feature>
<dbReference type="SUPFAM" id="SSF82544">
    <property type="entry name" value="GckA/TtuD-like"/>
    <property type="match status" value="1"/>
</dbReference>
<feature type="domain" description="MOFRL" evidence="5">
    <location>
        <begin position="338"/>
        <end position="443"/>
    </location>
</feature>
<dbReference type="FunFam" id="3.40.1480.10:FF:000002">
    <property type="entry name" value="Glycerate kinase"/>
    <property type="match status" value="1"/>
</dbReference>
<dbReference type="EMBL" id="VBAN01000180">
    <property type="protein sequence ID" value="TMI82073.1"/>
    <property type="molecule type" value="Genomic_DNA"/>
</dbReference>
<dbReference type="PANTHER" id="PTHR12227:SF0">
    <property type="entry name" value="GLYCERATE KINASE"/>
    <property type="match status" value="1"/>
</dbReference>
<dbReference type="Gene3D" id="3.40.50.10180">
    <property type="entry name" value="Glycerate kinase, MOFRL-like N-terminal domain"/>
    <property type="match status" value="1"/>
</dbReference>
<organism evidence="7 8">
    <name type="scientific">Candidatus Segetimicrobium genomatis</name>
    <dbReference type="NCBI Taxonomy" id="2569760"/>
    <lineage>
        <taxon>Bacteria</taxon>
        <taxon>Bacillati</taxon>
        <taxon>Candidatus Sysuimicrobiota</taxon>
        <taxon>Candidatus Sysuimicrobiia</taxon>
        <taxon>Candidatus Sysuimicrobiales</taxon>
        <taxon>Candidatus Segetimicrobiaceae</taxon>
        <taxon>Candidatus Segetimicrobium</taxon>
    </lineage>
</organism>
<dbReference type="Pfam" id="PF05161">
    <property type="entry name" value="MOFRL"/>
    <property type="match status" value="1"/>
</dbReference>
<dbReference type="InterPro" id="IPR039760">
    <property type="entry name" value="MOFRL_protein"/>
</dbReference>
<evidence type="ECO:0000256" key="2">
    <source>
        <dbReference type="ARBA" id="ARBA00022741"/>
    </source>
</evidence>